<gene>
    <name evidence="1" type="ORF">RO3G_14805</name>
</gene>
<dbReference type="RefSeq" id="XP_067525490.1">
    <property type="nucleotide sequence ID" value="XM_067669389.1"/>
</dbReference>
<sequence length="130" mass="14536">MITNACNISEQHVFLGGATLGNLNSKDIKPILDKCIQVEYNADLVEEVYHNSCICQGINDIPTSSKNSCICQSTNNIPTSSNKNSVKDMNVSPSALSFYAERQEHLIGEIKQREKTLSRKRQEMDTANNW</sequence>
<dbReference type="AlphaFoldDB" id="I1CNR4"/>
<proteinExistence type="predicted"/>
<evidence type="ECO:0000313" key="1">
    <source>
        <dbReference type="EMBL" id="EIE90094.1"/>
    </source>
</evidence>
<evidence type="ECO:0000313" key="2">
    <source>
        <dbReference type="Proteomes" id="UP000009138"/>
    </source>
</evidence>
<reference evidence="1 2" key="1">
    <citation type="journal article" date="2009" name="PLoS Genet.">
        <title>Genomic analysis of the basal lineage fungus Rhizopus oryzae reveals a whole-genome duplication.</title>
        <authorList>
            <person name="Ma L.-J."/>
            <person name="Ibrahim A.S."/>
            <person name="Skory C."/>
            <person name="Grabherr M.G."/>
            <person name="Burger G."/>
            <person name="Butler M."/>
            <person name="Elias M."/>
            <person name="Idnurm A."/>
            <person name="Lang B.F."/>
            <person name="Sone T."/>
            <person name="Abe A."/>
            <person name="Calvo S.E."/>
            <person name="Corrochano L.M."/>
            <person name="Engels R."/>
            <person name="Fu J."/>
            <person name="Hansberg W."/>
            <person name="Kim J.-M."/>
            <person name="Kodira C.D."/>
            <person name="Koehrsen M.J."/>
            <person name="Liu B."/>
            <person name="Miranda-Saavedra D."/>
            <person name="O'Leary S."/>
            <person name="Ortiz-Castellanos L."/>
            <person name="Poulter R."/>
            <person name="Rodriguez-Romero J."/>
            <person name="Ruiz-Herrera J."/>
            <person name="Shen Y.-Q."/>
            <person name="Zeng Q."/>
            <person name="Galagan J."/>
            <person name="Birren B.W."/>
            <person name="Cuomo C.A."/>
            <person name="Wickes B.L."/>
        </authorList>
    </citation>
    <scope>NUCLEOTIDE SEQUENCE [LARGE SCALE GENOMIC DNA]</scope>
    <source>
        <strain evidence="2">RA 99-880 / ATCC MYA-4621 / FGSC 9543 / NRRL 43880</strain>
    </source>
</reference>
<accession>I1CNR4</accession>
<protein>
    <submittedName>
        <fullName evidence="1">Uncharacterized protein</fullName>
    </submittedName>
</protein>
<name>I1CNR4_RHIO9</name>
<dbReference type="VEuPathDB" id="FungiDB:RO3G_14805"/>
<keyword evidence="2" id="KW-1185">Reference proteome</keyword>
<dbReference type="InParanoid" id="I1CNR4"/>
<dbReference type="Proteomes" id="UP000009138">
    <property type="component" value="Unassembled WGS sequence"/>
</dbReference>
<dbReference type="EMBL" id="CH476746">
    <property type="protein sequence ID" value="EIE90094.1"/>
    <property type="molecule type" value="Genomic_DNA"/>
</dbReference>
<organism evidence="1 2">
    <name type="scientific">Rhizopus delemar (strain RA 99-880 / ATCC MYA-4621 / FGSC 9543 / NRRL 43880)</name>
    <name type="common">Mucormycosis agent</name>
    <name type="synonym">Rhizopus arrhizus var. delemar</name>
    <dbReference type="NCBI Taxonomy" id="246409"/>
    <lineage>
        <taxon>Eukaryota</taxon>
        <taxon>Fungi</taxon>
        <taxon>Fungi incertae sedis</taxon>
        <taxon>Mucoromycota</taxon>
        <taxon>Mucoromycotina</taxon>
        <taxon>Mucoromycetes</taxon>
        <taxon>Mucorales</taxon>
        <taxon>Mucorineae</taxon>
        <taxon>Rhizopodaceae</taxon>
        <taxon>Rhizopus</taxon>
    </lineage>
</organism>
<dbReference type="GeneID" id="93621770"/>